<dbReference type="GO" id="GO:0006396">
    <property type="term" value="P:RNA processing"/>
    <property type="evidence" value="ECO:0007669"/>
    <property type="project" value="InterPro"/>
</dbReference>
<dbReference type="PROSITE" id="PS50128">
    <property type="entry name" value="SURP"/>
    <property type="match status" value="1"/>
</dbReference>
<dbReference type="SUPFAM" id="SSF109905">
    <property type="entry name" value="Surp module (SWAP domain)"/>
    <property type="match status" value="1"/>
</dbReference>
<evidence type="ECO:0000259" key="2">
    <source>
        <dbReference type="PROSITE" id="PS50128"/>
    </source>
</evidence>
<feature type="region of interest" description="Disordered" evidence="1">
    <location>
        <begin position="184"/>
        <end position="239"/>
    </location>
</feature>
<dbReference type="SMART" id="SM00648">
    <property type="entry name" value="SWAP"/>
    <property type="match status" value="1"/>
</dbReference>
<organism evidence="3">
    <name type="scientific">Trypanosoma congolense (strain IL3000)</name>
    <dbReference type="NCBI Taxonomy" id="1068625"/>
    <lineage>
        <taxon>Eukaryota</taxon>
        <taxon>Discoba</taxon>
        <taxon>Euglenozoa</taxon>
        <taxon>Kinetoplastea</taxon>
        <taxon>Metakinetoplastina</taxon>
        <taxon>Trypanosomatida</taxon>
        <taxon>Trypanosomatidae</taxon>
        <taxon>Trypanosoma</taxon>
        <taxon>Nannomonas</taxon>
    </lineage>
</organism>
<protein>
    <submittedName>
        <fullName evidence="3">Putative RNA binding protein</fullName>
    </submittedName>
</protein>
<dbReference type="Gene3D" id="1.10.10.790">
    <property type="entry name" value="Surp module"/>
    <property type="match status" value="1"/>
</dbReference>
<dbReference type="GO" id="GO:0003723">
    <property type="term" value="F:RNA binding"/>
    <property type="evidence" value="ECO:0007669"/>
    <property type="project" value="InterPro"/>
</dbReference>
<sequence>MNYTSNAYYGQQPADAYYDQQAAGGYHYGEGQQVDDGYTIDLRPPDITEQQDNIIQLVAKYVVDSCDGARYQHKLIKKTKFNSYFAFLASPEHKYHEYYQYLIRSYTHWRYVAAASAASQSNEGYAFYTEQLQQQQQMYSANMYHASSYGSSVPEYTGPSVTVGVGATAGGYYDANSAHLLHDPRLQPEQPSTSVLGHSTAEGRTVQDEAGPKKRGRSVTPQDSSEEEEEDQEMEFVMENGVARAVLRGG</sequence>
<dbReference type="InterPro" id="IPR000061">
    <property type="entry name" value="Surp"/>
</dbReference>
<feature type="domain" description="SURP motif" evidence="2">
    <location>
        <begin position="54"/>
        <end position="99"/>
    </location>
</feature>
<proteinExistence type="predicted"/>
<accession>G0UYW5</accession>
<reference evidence="3" key="1">
    <citation type="journal article" date="2012" name="Proc. Natl. Acad. Sci. U.S.A.">
        <title>Antigenic diversity is generated by distinct evolutionary mechanisms in African trypanosome species.</title>
        <authorList>
            <person name="Jackson A.P."/>
            <person name="Berry A."/>
            <person name="Aslett M."/>
            <person name="Allison H.C."/>
            <person name="Burton P."/>
            <person name="Vavrova-Anderson J."/>
            <person name="Brown R."/>
            <person name="Browne H."/>
            <person name="Corton N."/>
            <person name="Hauser H."/>
            <person name="Gamble J."/>
            <person name="Gilderthorp R."/>
            <person name="Marcello L."/>
            <person name="McQuillan J."/>
            <person name="Otto T.D."/>
            <person name="Quail M.A."/>
            <person name="Sanders M.J."/>
            <person name="van Tonder A."/>
            <person name="Ginger M.L."/>
            <person name="Field M.C."/>
            <person name="Barry J.D."/>
            <person name="Hertz-Fowler C."/>
            <person name="Berriman M."/>
        </authorList>
    </citation>
    <scope>NUCLEOTIDE SEQUENCE</scope>
    <source>
        <strain evidence="3">IL3000</strain>
    </source>
</reference>
<gene>
    <name evidence="3" type="ORF">TCIL3000_10_13680</name>
</gene>
<dbReference type="Pfam" id="PF01805">
    <property type="entry name" value="Surp"/>
    <property type="match status" value="1"/>
</dbReference>
<dbReference type="EMBL" id="HE575323">
    <property type="protein sequence ID" value="CCC94583.1"/>
    <property type="molecule type" value="Genomic_DNA"/>
</dbReference>
<name>G0UYW5_TRYCI</name>
<evidence type="ECO:0000256" key="1">
    <source>
        <dbReference type="SAM" id="MobiDB-lite"/>
    </source>
</evidence>
<feature type="compositionally biased region" description="Acidic residues" evidence="1">
    <location>
        <begin position="224"/>
        <end position="236"/>
    </location>
</feature>
<dbReference type="AlphaFoldDB" id="G0UYW5"/>
<dbReference type="InterPro" id="IPR035967">
    <property type="entry name" value="SWAP/Surp_sf"/>
</dbReference>
<dbReference type="VEuPathDB" id="TriTrypDB:TcIL3000_10_13680"/>
<evidence type="ECO:0000313" key="3">
    <source>
        <dbReference type="EMBL" id="CCC94583.1"/>
    </source>
</evidence>